<evidence type="ECO:0000313" key="2">
    <source>
        <dbReference type="Proteomes" id="UP000829647"/>
    </source>
</evidence>
<dbReference type="RefSeq" id="WP_247974209.1">
    <property type="nucleotide sequence ID" value="NZ_CP095848.1"/>
</dbReference>
<gene>
    <name evidence="1" type="ORF">MWH26_10320</name>
</gene>
<evidence type="ECO:0000313" key="1">
    <source>
        <dbReference type="EMBL" id="UPL47594.1"/>
    </source>
</evidence>
<dbReference type="Proteomes" id="UP000829647">
    <property type="component" value="Chromosome"/>
</dbReference>
<keyword evidence="2" id="KW-1185">Reference proteome</keyword>
<sequence>MHLDAEFQGVAVPEAAFYAQLGLQLELLTLADLSEWVDEVLLGEGALDKFFLELYRHLRTGRAQVAPYLARACQGESFSVRPVLGWLQQRLATGAWPLGRAIRAVYRLRTLVESDREVGWIYGLAADYERAADGPAEGLREVYHETEAFLACYQEYTFPNRHQWLYLDAILPQRWAHLRH</sequence>
<name>A0ABY4J862_9BACT</name>
<organism evidence="1 2">
    <name type="scientific">Hymenobacter sublimis</name>
    <dbReference type="NCBI Taxonomy" id="2933777"/>
    <lineage>
        <taxon>Bacteria</taxon>
        <taxon>Pseudomonadati</taxon>
        <taxon>Bacteroidota</taxon>
        <taxon>Cytophagia</taxon>
        <taxon>Cytophagales</taxon>
        <taxon>Hymenobacteraceae</taxon>
        <taxon>Hymenobacter</taxon>
    </lineage>
</organism>
<reference evidence="1 2" key="1">
    <citation type="submission" date="2022-04" db="EMBL/GenBank/DDBJ databases">
        <title>Hymenobacter sp. isolated from the air.</title>
        <authorList>
            <person name="Won M."/>
            <person name="Lee C.-M."/>
            <person name="Woen H.-Y."/>
            <person name="Kwon S.-W."/>
        </authorList>
    </citation>
    <scope>NUCLEOTIDE SEQUENCE [LARGE SCALE GENOMIC DNA]</scope>
    <source>
        <strain evidence="2">5516 S-25</strain>
    </source>
</reference>
<accession>A0ABY4J862</accession>
<dbReference type="EMBL" id="CP095848">
    <property type="protein sequence ID" value="UPL47594.1"/>
    <property type="molecule type" value="Genomic_DNA"/>
</dbReference>
<proteinExistence type="predicted"/>
<protein>
    <submittedName>
        <fullName evidence="1">Uncharacterized protein</fullName>
    </submittedName>
</protein>